<feature type="domain" description="At1g61320/AtMIF1 LRR" evidence="3">
    <location>
        <begin position="105"/>
        <end position="367"/>
    </location>
</feature>
<accession>A0AAN9S1R1</accession>
<sequence>MANNDLDMISLLPDALLLIIISLLPFEEAFRTCILSKRWLHLWKRSPSIEINENYVDHYYDSTRGARRNVIVRLVTLWLENRGEDTVDKFSLTFSHPENVRDLIEKCVIFVTKHGVKELVLDFSSPFWERAVIPRHNEALLELPKLAYGHNNSIQHLKLISCRFLEDGLSTWHVLREVTLGWMEVPINAITTLLANCKMIESLVLEKCWNTNHFEIEGTEALRLKRLIINKCFFAYGRSFKLNAPNLCYFKYVGEIVPFQVKNTSIEEAYLDFYLGFHDPRIGMLTYGLVKDLYNARVLSICTTVLQAASMVEKRTMVRDMNTRHLIMRMNMQNAELPGVFFFLLICSTLESLTLEICSDIMSEDEDEEQDQDYSDDTDEGEEEEQDNEMDENEEEEQDYHDTEEDEEEKRDYYDDVDSDGEDYQYENTDEYDTNEKLGNLFNVVNNQLKEMEHLGIFKCFETLKTVEVKYFVGSGTGVAFLCYLIRFGKVLQKVKVDVAFEELITKENQSFYFGIKEYLINSPKASNDLQISFCY</sequence>
<evidence type="ECO:0000313" key="4">
    <source>
        <dbReference type="EMBL" id="KAK7387056.1"/>
    </source>
</evidence>
<feature type="region of interest" description="Disordered" evidence="1">
    <location>
        <begin position="363"/>
        <end position="427"/>
    </location>
</feature>
<dbReference type="SUPFAM" id="SSF52047">
    <property type="entry name" value="RNI-like"/>
    <property type="match status" value="1"/>
</dbReference>
<dbReference type="SUPFAM" id="SSF81383">
    <property type="entry name" value="F-box domain"/>
    <property type="match status" value="1"/>
</dbReference>
<dbReference type="PANTHER" id="PTHR31900:SF34">
    <property type="entry name" value="EMB|CAB62440.1-RELATED"/>
    <property type="match status" value="1"/>
</dbReference>
<dbReference type="InterPro" id="IPR050232">
    <property type="entry name" value="FBL13/AtMIF1-like"/>
</dbReference>
<reference evidence="4 5" key="1">
    <citation type="submission" date="2024-01" db="EMBL/GenBank/DDBJ databases">
        <title>The genomes of 5 underutilized Papilionoideae crops provide insights into root nodulation and disease resistanc.</title>
        <authorList>
            <person name="Jiang F."/>
        </authorList>
    </citation>
    <scope>NUCLEOTIDE SEQUENCE [LARGE SCALE GENOMIC DNA]</scope>
    <source>
        <strain evidence="4">DUOXIRENSHENG_FW03</strain>
        <tissue evidence="4">Leaves</tissue>
    </source>
</reference>
<evidence type="ECO:0008006" key="6">
    <source>
        <dbReference type="Google" id="ProtNLM"/>
    </source>
</evidence>
<evidence type="ECO:0000313" key="5">
    <source>
        <dbReference type="Proteomes" id="UP001386955"/>
    </source>
</evidence>
<organism evidence="4 5">
    <name type="scientific">Psophocarpus tetragonolobus</name>
    <name type="common">Winged bean</name>
    <name type="synonym">Dolichos tetragonolobus</name>
    <dbReference type="NCBI Taxonomy" id="3891"/>
    <lineage>
        <taxon>Eukaryota</taxon>
        <taxon>Viridiplantae</taxon>
        <taxon>Streptophyta</taxon>
        <taxon>Embryophyta</taxon>
        <taxon>Tracheophyta</taxon>
        <taxon>Spermatophyta</taxon>
        <taxon>Magnoliopsida</taxon>
        <taxon>eudicotyledons</taxon>
        <taxon>Gunneridae</taxon>
        <taxon>Pentapetalae</taxon>
        <taxon>rosids</taxon>
        <taxon>fabids</taxon>
        <taxon>Fabales</taxon>
        <taxon>Fabaceae</taxon>
        <taxon>Papilionoideae</taxon>
        <taxon>50 kb inversion clade</taxon>
        <taxon>NPAAA clade</taxon>
        <taxon>indigoferoid/millettioid clade</taxon>
        <taxon>Phaseoleae</taxon>
        <taxon>Psophocarpus</taxon>
    </lineage>
</organism>
<keyword evidence="5" id="KW-1185">Reference proteome</keyword>
<name>A0AAN9S1R1_PSOTE</name>
<feature type="domain" description="F-box" evidence="2">
    <location>
        <begin position="9"/>
        <end position="47"/>
    </location>
</feature>
<gene>
    <name evidence="4" type="ORF">VNO78_27544</name>
</gene>
<dbReference type="PANTHER" id="PTHR31900">
    <property type="entry name" value="F-BOX/RNI SUPERFAMILY PROTEIN-RELATED"/>
    <property type="match status" value="1"/>
</dbReference>
<protein>
    <recommendedName>
        <fullName evidence="6">F-box domain-containing protein</fullName>
    </recommendedName>
</protein>
<dbReference type="Pfam" id="PF23622">
    <property type="entry name" value="LRR_At1g61320_AtMIF1"/>
    <property type="match status" value="1"/>
</dbReference>
<dbReference type="Proteomes" id="UP001386955">
    <property type="component" value="Unassembled WGS sequence"/>
</dbReference>
<dbReference type="EMBL" id="JAYMYS010000007">
    <property type="protein sequence ID" value="KAK7387056.1"/>
    <property type="molecule type" value="Genomic_DNA"/>
</dbReference>
<evidence type="ECO:0000259" key="2">
    <source>
        <dbReference type="Pfam" id="PF00646"/>
    </source>
</evidence>
<dbReference type="InterPro" id="IPR001810">
    <property type="entry name" value="F-box_dom"/>
</dbReference>
<dbReference type="InterPro" id="IPR055357">
    <property type="entry name" value="LRR_At1g61320_AtMIF1"/>
</dbReference>
<evidence type="ECO:0000259" key="3">
    <source>
        <dbReference type="Pfam" id="PF23622"/>
    </source>
</evidence>
<dbReference type="Pfam" id="PF00646">
    <property type="entry name" value="F-box"/>
    <property type="match status" value="1"/>
</dbReference>
<evidence type="ECO:0000256" key="1">
    <source>
        <dbReference type="SAM" id="MobiDB-lite"/>
    </source>
</evidence>
<dbReference type="InterPro" id="IPR036047">
    <property type="entry name" value="F-box-like_dom_sf"/>
</dbReference>
<comment type="caution">
    <text evidence="4">The sequence shown here is derived from an EMBL/GenBank/DDBJ whole genome shotgun (WGS) entry which is preliminary data.</text>
</comment>
<proteinExistence type="predicted"/>
<dbReference type="AlphaFoldDB" id="A0AAN9S1R1"/>